<sequence length="81" mass="8545">MDRLLRLVLPGLLVVAAAAAVLWVVAGAATPAERIDRGQDVVWVVGALLLVPLTSAVLTMYYEWSAARRDRSGADRGVGAS</sequence>
<dbReference type="Proteomes" id="UP000194360">
    <property type="component" value="Unassembled WGS sequence"/>
</dbReference>
<reference evidence="2 3" key="1">
    <citation type="submission" date="2016-09" db="EMBL/GenBank/DDBJ databases">
        <title>Pseudonocardia autotrophica DSM535, a candidate organism with high potential of specific P450 cytochromes.</title>
        <authorList>
            <person name="Grumaz C."/>
            <person name="Vainshtein Y."/>
            <person name="Kirstahler P."/>
            <person name="Sohn K."/>
        </authorList>
    </citation>
    <scope>NUCLEOTIDE SEQUENCE [LARGE SCALE GENOMIC DNA]</scope>
    <source>
        <strain evidence="2 3">DSM 535</strain>
    </source>
</reference>
<keyword evidence="1" id="KW-0472">Membrane</keyword>
<gene>
    <name evidence="2" type="ORF">BG845_03185</name>
</gene>
<evidence type="ECO:0000313" key="2">
    <source>
        <dbReference type="EMBL" id="OSY39588.1"/>
    </source>
</evidence>
<protein>
    <submittedName>
        <fullName evidence="2">Uncharacterized protein</fullName>
    </submittedName>
</protein>
<proteinExistence type="predicted"/>
<dbReference type="RefSeq" id="WP_085913420.1">
    <property type="nucleotide sequence ID" value="NZ_AP018920.1"/>
</dbReference>
<accession>A0A1Y2MY95</accession>
<feature type="transmembrane region" description="Helical" evidence="1">
    <location>
        <begin position="41"/>
        <end position="62"/>
    </location>
</feature>
<name>A0A1Y2MY95_PSEAH</name>
<evidence type="ECO:0000313" key="3">
    <source>
        <dbReference type="Proteomes" id="UP000194360"/>
    </source>
</evidence>
<keyword evidence="3" id="KW-1185">Reference proteome</keyword>
<dbReference type="AlphaFoldDB" id="A0A1Y2MY95"/>
<organism evidence="2 3">
    <name type="scientific">Pseudonocardia autotrophica</name>
    <name type="common">Amycolata autotrophica</name>
    <name type="synonym">Nocardia autotrophica</name>
    <dbReference type="NCBI Taxonomy" id="2074"/>
    <lineage>
        <taxon>Bacteria</taxon>
        <taxon>Bacillati</taxon>
        <taxon>Actinomycetota</taxon>
        <taxon>Actinomycetes</taxon>
        <taxon>Pseudonocardiales</taxon>
        <taxon>Pseudonocardiaceae</taxon>
        <taxon>Pseudonocardia</taxon>
    </lineage>
</organism>
<keyword evidence="1" id="KW-0812">Transmembrane</keyword>
<dbReference type="EMBL" id="MIGB01000016">
    <property type="protein sequence ID" value="OSY39588.1"/>
    <property type="molecule type" value="Genomic_DNA"/>
</dbReference>
<keyword evidence="1" id="KW-1133">Transmembrane helix</keyword>
<comment type="caution">
    <text evidence="2">The sequence shown here is derived from an EMBL/GenBank/DDBJ whole genome shotgun (WGS) entry which is preliminary data.</text>
</comment>
<dbReference type="STRING" id="2074.BG845_03185"/>
<evidence type="ECO:0000256" key="1">
    <source>
        <dbReference type="SAM" id="Phobius"/>
    </source>
</evidence>